<keyword evidence="7" id="KW-1185">Reference proteome</keyword>
<evidence type="ECO:0000256" key="2">
    <source>
        <dbReference type="SAM" id="MobiDB-lite"/>
    </source>
</evidence>
<evidence type="ECO:0000256" key="1">
    <source>
        <dbReference type="ARBA" id="ARBA00023157"/>
    </source>
</evidence>
<dbReference type="PANTHER" id="PTHR24543">
    <property type="entry name" value="MULTICOPPER OXIDASE-RELATED"/>
    <property type="match status" value="1"/>
</dbReference>
<dbReference type="PANTHER" id="PTHR24543:SF325">
    <property type="entry name" value="F5_8 TYPE C DOMAIN-CONTAINING PROTEIN"/>
    <property type="match status" value="1"/>
</dbReference>
<dbReference type="FunFam" id="2.60.120.260:FF:000002">
    <property type="entry name" value="Coagulation factor VIII"/>
    <property type="match status" value="1"/>
</dbReference>
<dbReference type="InterPro" id="IPR036383">
    <property type="entry name" value="TSP1_rpt_sf"/>
</dbReference>
<dbReference type="SUPFAM" id="SSF49785">
    <property type="entry name" value="Galactose-binding domain-like"/>
    <property type="match status" value="3"/>
</dbReference>
<dbReference type="PROSITE" id="PS50092">
    <property type="entry name" value="TSP1"/>
    <property type="match status" value="1"/>
</dbReference>
<sequence length="770" mass="87547">MGMENKRIPDSAIKAATSSFFPADAASNARLGHKAGNGQAGAWTSKGMELGEWIQVDLGEITMVTKIATQGRVYYFWWVTEYKVSYSFDGGYFKFHRQATNDSFDQVRCRGFPTPKPPVCEAGLGLESYAIDDMFLTASSRLWPPTKAGSGRLHLYVNFPKNDGGWVANYNDRCGSWFQVEFIRSWTKVTRISTQGRQNRDEWVTKYRVSYGYDGIFFMDYQENGEDAKIFDGNTNRYTVVSHKLKNPIITRYIRINPITFHGLHISLRADFYGCNSGFEVPEIPGCRTPLGMENGQISNGSITASSQQYTIVPGLDNARLHFSKGDLFGGAWMPQMLLKLKNITEYHSQWLQIDFQAETQVTGISTQGSHVFHHWVETYSLRYSTNGSYFVQYQPQSHNKTFSGNTDRHNVVSHVLIPPIQAQYIRVIPESWHEFIALRVEFYGCLAILAENGDYSQWSPWTECSVTCGAGLRSRNRYCTNPPPAPYGNDCSYLGSNNQTVECNSGEDCPHRENKTQTTECNNSSCAGVTTTTDNNSSSNHTITYVSITIGILVVLALLAGLLIKYCLCYKKSITSPPEFKYHAFIIYSQEDSHWVNDHLLPFLEGRHHLKCCLHYRDFTPGKPFQESMAESVYNSYKIIAVLSNNFLNSNYCSYELNIAKYRLLNRRDESLIVIRIDKGDYRKLPRELRKRNFIDYSNSLERPLWESKLLTFLNAPDDSINQDLTAEQSNHNNTNSSNNVSVITSSRNEDVTNNDTEMYIISERVTAL</sequence>
<dbReference type="CDD" id="cd00057">
    <property type="entry name" value="FA58C"/>
    <property type="match status" value="2"/>
</dbReference>
<accession>A0A9W9ZL71</accession>
<dbReference type="InterPro" id="IPR000421">
    <property type="entry name" value="FA58C"/>
</dbReference>
<dbReference type="Gene3D" id="2.60.120.260">
    <property type="entry name" value="Galactose-binding domain-like"/>
    <property type="match status" value="3"/>
</dbReference>
<dbReference type="PROSITE" id="PS01285">
    <property type="entry name" value="FA58C_1"/>
    <property type="match status" value="1"/>
</dbReference>
<dbReference type="SMART" id="SM00231">
    <property type="entry name" value="FA58C"/>
    <property type="match status" value="2"/>
</dbReference>
<dbReference type="FunFam" id="2.60.120.260:FF:000016">
    <property type="entry name" value="Contactin-associated protein-like 4 isoform 1"/>
    <property type="match status" value="1"/>
</dbReference>
<evidence type="ECO:0000313" key="7">
    <source>
        <dbReference type="Proteomes" id="UP001163046"/>
    </source>
</evidence>
<feature type="domain" description="F5/8 type C" evidence="4">
    <location>
        <begin position="287"/>
        <end position="446"/>
    </location>
</feature>
<dbReference type="GO" id="GO:0007165">
    <property type="term" value="P:signal transduction"/>
    <property type="evidence" value="ECO:0007669"/>
    <property type="project" value="InterPro"/>
</dbReference>
<feature type="domain" description="F5/8 type C" evidence="4">
    <location>
        <begin position="1"/>
        <end position="90"/>
    </location>
</feature>
<dbReference type="OrthoDB" id="1421090at2759"/>
<name>A0A9W9ZL71_9CNID</name>
<feature type="compositionally biased region" description="Low complexity" evidence="2">
    <location>
        <begin position="731"/>
        <end position="748"/>
    </location>
</feature>
<feature type="domain" description="F5/8 type C" evidence="4">
    <location>
        <begin position="119"/>
        <end position="275"/>
    </location>
</feature>
<feature type="domain" description="TIR" evidence="5">
    <location>
        <begin position="581"/>
        <end position="714"/>
    </location>
</feature>
<dbReference type="SMART" id="SM00255">
    <property type="entry name" value="TIR"/>
    <property type="match status" value="1"/>
</dbReference>
<dbReference type="PROSITE" id="PS50022">
    <property type="entry name" value="FA58C_3"/>
    <property type="match status" value="3"/>
</dbReference>
<comment type="caution">
    <text evidence="6">The sequence shown here is derived from an EMBL/GenBank/DDBJ whole genome shotgun (WGS) entry which is preliminary data.</text>
</comment>
<feature type="transmembrane region" description="Helical" evidence="3">
    <location>
        <begin position="544"/>
        <end position="565"/>
    </location>
</feature>
<dbReference type="Pfam" id="PF00090">
    <property type="entry name" value="TSP_1"/>
    <property type="match status" value="1"/>
</dbReference>
<keyword evidence="3" id="KW-0812">Transmembrane</keyword>
<dbReference type="SUPFAM" id="SSF82895">
    <property type="entry name" value="TSP-1 type 1 repeat"/>
    <property type="match status" value="1"/>
</dbReference>
<dbReference type="InterPro" id="IPR035897">
    <property type="entry name" value="Toll_tir_struct_dom_sf"/>
</dbReference>
<proteinExistence type="predicted"/>
<dbReference type="InterPro" id="IPR008979">
    <property type="entry name" value="Galactose-bd-like_sf"/>
</dbReference>
<dbReference type="PROSITE" id="PS50104">
    <property type="entry name" value="TIR"/>
    <property type="match status" value="1"/>
</dbReference>
<keyword evidence="1" id="KW-1015">Disulfide bond</keyword>
<feature type="region of interest" description="Disordered" evidence="2">
    <location>
        <begin position="729"/>
        <end position="750"/>
    </location>
</feature>
<dbReference type="Gene3D" id="3.40.50.10140">
    <property type="entry name" value="Toll/interleukin-1 receptor homology (TIR) domain"/>
    <property type="match status" value="1"/>
</dbReference>
<dbReference type="SMART" id="SM00209">
    <property type="entry name" value="TSP1"/>
    <property type="match status" value="1"/>
</dbReference>
<dbReference type="Pfam" id="PF13676">
    <property type="entry name" value="TIR_2"/>
    <property type="match status" value="1"/>
</dbReference>
<dbReference type="SUPFAM" id="SSF52200">
    <property type="entry name" value="Toll/Interleukin receptor TIR domain"/>
    <property type="match status" value="1"/>
</dbReference>
<dbReference type="Proteomes" id="UP001163046">
    <property type="component" value="Unassembled WGS sequence"/>
</dbReference>
<evidence type="ECO:0000313" key="6">
    <source>
        <dbReference type="EMBL" id="KAJ7382984.1"/>
    </source>
</evidence>
<dbReference type="Gene3D" id="2.20.100.10">
    <property type="entry name" value="Thrombospondin type-1 (TSP1) repeat"/>
    <property type="match status" value="1"/>
</dbReference>
<evidence type="ECO:0000256" key="3">
    <source>
        <dbReference type="SAM" id="Phobius"/>
    </source>
</evidence>
<protein>
    <submittedName>
        <fullName evidence="6">Uncharacterized protein</fullName>
    </submittedName>
</protein>
<organism evidence="6 7">
    <name type="scientific">Desmophyllum pertusum</name>
    <dbReference type="NCBI Taxonomy" id="174260"/>
    <lineage>
        <taxon>Eukaryota</taxon>
        <taxon>Metazoa</taxon>
        <taxon>Cnidaria</taxon>
        <taxon>Anthozoa</taxon>
        <taxon>Hexacorallia</taxon>
        <taxon>Scleractinia</taxon>
        <taxon>Caryophylliina</taxon>
        <taxon>Caryophylliidae</taxon>
        <taxon>Desmophyllum</taxon>
    </lineage>
</organism>
<evidence type="ECO:0000259" key="4">
    <source>
        <dbReference type="PROSITE" id="PS50022"/>
    </source>
</evidence>
<dbReference type="InterPro" id="IPR000884">
    <property type="entry name" value="TSP1_rpt"/>
</dbReference>
<dbReference type="Pfam" id="PF00754">
    <property type="entry name" value="F5_F8_type_C"/>
    <property type="match status" value="3"/>
</dbReference>
<gene>
    <name evidence="6" type="ORF">OS493_031486</name>
</gene>
<dbReference type="InterPro" id="IPR000157">
    <property type="entry name" value="TIR_dom"/>
</dbReference>
<dbReference type="EMBL" id="MU825909">
    <property type="protein sequence ID" value="KAJ7382984.1"/>
    <property type="molecule type" value="Genomic_DNA"/>
</dbReference>
<dbReference type="AlphaFoldDB" id="A0A9W9ZL71"/>
<evidence type="ECO:0000259" key="5">
    <source>
        <dbReference type="PROSITE" id="PS50104"/>
    </source>
</evidence>
<reference evidence="6" key="1">
    <citation type="submission" date="2023-01" db="EMBL/GenBank/DDBJ databases">
        <title>Genome assembly of the deep-sea coral Lophelia pertusa.</title>
        <authorList>
            <person name="Herrera S."/>
            <person name="Cordes E."/>
        </authorList>
    </citation>
    <scope>NUCLEOTIDE SEQUENCE</scope>
    <source>
        <strain evidence="6">USNM1676648</strain>
        <tissue evidence="6">Polyp</tissue>
    </source>
</reference>
<keyword evidence="3" id="KW-1133">Transmembrane helix</keyword>
<keyword evidence="3" id="KW-0472">Membrane</keyword>
<dbReference type="FunFam" id="2.20.100.10:FF:000001">
    <property type="entry name" value="semaphorin-5A isoform X1"/>
    <property type="match status" value="1"/>
</dbReference>